<dbReference type="Proteomes" id="UP001153334">
    <property type="component" value="Unassembled WGS sequence"/>
</dbReference>
<organism evidence="1 2">
    <name type="scientific">Nemania bipapillata</name>
    <dbReference type="NCBI Taxonomy" id="110536"/>
    <lineage>
        <taxon>Eukaryota</taxon>
        <taxon>Fungi</taxon>
        <taxon>Dikarya</taxon>
        <taxon>Ascomycota</taxon>
        <taxon>Pezizomycotina</taxon>
        <taxon>Sordariomycetes</taxon>
        <taxon>Xylariomycetidae</taxon>
        <taxon>Xylariales</taxon>
        <taxon>Xylariaceae</taxon>
        <taxon>Nemania</taxon>
    </lineage>
</organism>
<protein>
    <submittedName>
        <fullName evidence="1">Uncharacterized protein</fullName>
    </submittedName>
</protein>
<comment type="caution">
    <text evidence="1">The sequence shown here is derived from an EMBL/GenBank/DDBJ whole genome shotgun (WGS) entry which is preliminary data.</text>
</comment>
<accession>A0ACC2I0R9</accession>
<dbReference type="EMBL" id="JAPESX010002182">
    <property type="protein sequence ID" value="KAJ8108949.1"/>
    <property type="molecule type" value="Genomic_DNA"/>
</dbReference>
<proteinExistence type="predicted"/>
<gene>
    <name evidence="1" type="ORF">ONZ43_g6272</name>
</gene>
<evidence type="ECO:0000313" key="2">
    <source>
        <dbReference type="Proteomes" id="UP001153334"/>
    </source>
</evidence>
<sequence>MFNARRFFASALLLLGFSALLLAQTAEASKGPKITHKVYFDIKHGDEPLGRIVMGLYGKTVPKTTENFRALATGEKGYGYKDSTFHRVIKQFMIQGGDFTKGDGTGGKSIYGDRFEDENFKLKHSKPGLLSMANAGKDTNGSQFFITTVVTSWLDGRHVVFGEVLEGMDIVTKIENAKTKPGDKPEQTVTIADSGELEVPPEGLRGTAEWAPGASEPEEETNPFKEGAGAGAGAGETVVEIPSSEGWSALQKGFLFFVVIGAVAFYVRWTQHRDERDEVGYEKTMA</sequence>
<keyword evidence="2" id="KW-1185">Reference proteome</keyword>
<reference evidence="1" key="1">
    <citation type="submission" date="2022-11" db="EMBL/GenBank/DDBJ databases">
        <title>Genome Sequence of Nemania bipapillata.</title>
        <authorList>
            <person name="Buettner E."/>
        </authorList>
    </citation>
    <scope>NUCLEOTIDE SEQUENCE</scope>
    <source>
        <strain evidence="1">CP14</strain>
    </source>
</reference>
<evidence type="ECO:0000313" key="1">
    <source>
        <dbReference type="EMBL" id="KAJ8108949.1"/>
    </source>
</evidence>
<name>A0ACC2I0R9_9PEZI</name>